<dbReference type="PATRIC" id="fig|264459.3.peg.6394"/>
<accession>A0A0Q0CBZ2</accession>
<comment type="caution">
    <text evidence="2">The sequence shown here is derived from an EMBL/GenBank/DDBJ whole genome shotgun (WGS) entry which is preliminary data.</text>
</comment>
<dbReference type="PANTHER" id="PTHR36445">
    <property type="entry name" value="GTP CYCLOHYDROLASE MPTA"/>
    <property type="match status" value="1"/>
</dbReference>
<reference evidence="2 3" key="1">
    <citation type="submission" date="2015-09" db="EMBL/GenBank/DDBJ databases">
        <title>Genome announcement of multiple Pseudomonas syringae strains.</title>
        <authorList>
            <person name="Thakur S."/>
            <person name="Wang P.W."/>
            <person name="Gong Y."/>
            <person name="Weir B.S."/>
            <person name="Guttman D.S."/>
        </authorList>
    </citation>
    <scope>NUCLEOTIDE SEQUENCE [LARGE SCALE GENOMIC DNA]</scope>
    <source>
        <strain evidence="2 3">ICMP16929</strain>
    </source>
</reference>
<protein>
    <submittedName>
        <fullName evidence="2">GTP cyclohydrolase FolE2</fullName>
    </submittedName>
</protein>
<dbReference type="AlphaFoldDB" id="A0A0Q0CBZ2"/>
<gene>
    <name evidence="2" type="ORF">ALO94_04078</name>
</gene>
<proteinExistence type="predicted"/>
<dbReference type="Pfam" id="PF02649">
    <property type="entry name" value="GCHY-1"/>
    <property type="match status" value="1"/>
</dbReference>
<keyword evidence="1 2" id="KW-0378">Hydrolase</keyword>
<evidence type="ECO:0000313" key="3">
    <source>
        <dbReference type="Proteomes" id="UP000050384"/>
    </source>
</evidence>
<sequence>MQVRVAEQATEMGLMALIDTVEQALGTPVQTAVKRADEQAFARLNGQNLMYVEDAARKIQQALEGRYPASSVSVRHFESLHPHDAAAQTSNYLS</sequence>
<dbReference type="Gene3D" id="3.10.270.10">
    <property type="entry name" value="Urate Oxidase"/>
    <property type="match status" value="1"/>
</dbReference>
<evidence type="ECO:0000313" key="2">
    <source>
        <dbReference type="EMBL" id="KPZ05636.1"/>
    </source>
</evidence>
<evidence type="ECO:0000256" key="1">
    <source>
        <dbReference type="ARBA" id="ARBA00022801"/>
    </source>
</evidence>
<organism evidence="2 3">
    <name type="scientific">Pseudomonas syringae pv. spinaceae</name>
    <dbReference type="NCBI Taxonomy" id="264459"/>
    <lineage>
        <taxon>Bacteria</taxon>
        <taxon>Pseudomonadati</taxon>
        <taxon>Pseudomonadota</taxon>
        <taxon>Gammaproteobacteria</taxon>
        <taxon>Pseudomonadales</taxon>
        <taxon>Pseudomonadaceae</taxon>
        <taxon>Pseudomonas</taxon>
        <taxon>Pseudomonas syringae</taxon>
    </lineage>
</organism>
<dbReference type="Proteomes" id="UP000050384">
    <property type="component" value="Unassembled WGS sequence"/>
</dbReference>
<dbReference type="EMBL" id="LJRI01000346">
    <property type="protein sequence ID" value="KPZ05636.1"/>
    <property type="molecule type" value="Genomic_DNA"/>
</dbReference>
<dbReference type="InterPro" id="IPR003801">
    <property type="entry name" value="GTP_cyclohydrolase_FolE2/MptA"/>
</dbReference>
<dbReference type="PANTHER" id="PTHR36445:SF1">
    <property type="entry name" value="GTP CYCLOHYDROLASE MPTA"/>
    <property type="match status" value="1"/>
</dbReference>
<name>A0A0Q0CBZ2_PSESX</name>
<dbReference type="GO" id="GO:0003934">
    <property type="term" value="F:GTP cyclohydrolase I activity"/>
    <property type="evidence" value="ECO:0007669"/>
    <property type="project" value="InterPro"/>
</dbReference>